<dbReference type="SUPFAM" id="SSF53092">
    <property type="entry name" value="Creatinase/prolidase N-terminal domain"/>
    <property type="match status" value="1"/>
</dbReference>
<dbReference type="Pfam" id="PF00557">
    <property type="entry name" value="Peptidase_M24"/>
    <property type="match status" value="1"/>
</dbReference>
<sequence length="597" mass="67363">MHVVERLQQLRQLMKRDGVDAYYIPMQDPHNSEYLPLYWQRLAWLSGFTGSAATVIVTQKTAILWTDCRYFLQAENELDLNCFELFRQGQPEVPTIAAWLAEQAAGFCLGADPQTVTIKQTRHFEPILNKNCSTLKFTAENYIDQIWLERPALLNSPVSLWSVEYAGKTVAEKLGQVREQLIKNKVESHALTTLDAVAWLFNIRGADMSFNPVVVSYALIEQEKACLYIDQSKLTEEQAGHLAAAGVSTADYDDFANDLQKLTGTVWLDADVDSYWVLSQLNTAKAQVFEQPSPIHLLKACKNSTEVKGMHQAHHYDGLALVRFFHWLERHWQQGVSELAVVDKLLAFRKQAVSFQGNSFATISGFAEHGAIMHYRVSKASDKIIDDSNLFLLDSGGQYLEGTTDVTRTIHLGQPTAIQKKHYTLVLKGHLQLEYALFPQGTTGTQLDTLARYPLWQEKLNFGHGTGHGVGCYLNVHEGPQRISPKASDIALELGMVVSNEPGLYLDYQYGIRIENLCVVTEKAQADESLTENIPFYGFDSLTLVPYARNLIDVNLLSDNELNWLNNYHRKVYTCLAPELTTELQAWLAEKTAQIIR</sequence>
<comment type="similarity">
    <text evidence="1">Belongs to the peptidase M24B family.</text>
</comment>
<protein>
    <submittedName>
        <fullName evidence="4">Metallopeptidase M24 family protein</fullName>
        <ecNumber evidence="4">3.4.11.-</ecNumber>
    </submittedName>
</protein>
<dbReference type="PANTHER" id="PTHR43763:SF6">
    <property type="entry name" value="XAA-PRO AMINOPEPTIDASE 1"/>
    <property type="match status" value="1"/>
</dbReference>
<dbReference type="InterPro" id="IPR033740">
    <property type="entry name" value="Pept_M24B"/>
</dbReference>
<dbReference type="InterPro" id="IPR029149">
    <property type="entry name" value="Creatin/AminoP/Spt16_N"/>
</dbReference>
<dbReference type="SUPFAM" id="SSF55920">
    <property type="entry name" value="Creatinase/aminopeptidase"/>
    <property type="match status" value="1"/>
</dbReference>
<dbReference type="RefSeq" id="WP_017377626.1">
    <property type="nucleotide sequence ID" value="NZ_CP012508.1"/>
</dbReference>
<dbReference type="Pfam" id="PF16189">
    <property type="entry name" value="Creatinase_N_2"/>
    <property type="match status" value="1"/>
</dbReference>
<dbReference type="GO" id="GO:0046872">
    <property type="term" value="F:metal ion binding"/>
    <property type="evidence" value="ECO:0007669"/>
    <property type="project" value="UniProtKB-KW"/>
</dbReference>
<dbReference type="OrthoDB" id="9806388at2"/>
<dbReference type="GO" id="GO:0070006">
    <property type="term" value="F:metalloaminopeptidase activity"/>
    <property type="evidence" value="ECO:0007669"/>
    <property type="project" value="InterPro"/>
</dbReference>
<evidence type="ECO:0000256" key="1">
    <source>
        <dbReference type="ARBA" id="ARBA00008766"/>
    </source>
</evidence>
<keyword evidence="4" id="KW-0645">Protease</keyword>
<evidence type="ECO:0000313" key="5">
    <source>
        <dbReference type="Proteomes" id="UP000029558"/>
    </source>
</evidence>
<dbReference type="EMBL" id="CP012508">
    <property type="protein sequence ID" value="ALB21417.1"/>
    <property type="molecule type" value="Genomic_DNA"/>
</dbReference>
<keyword evidence="4" id="KW-0031">Aminopeptidase</keyword>
<evidence type="ECO:0000256" key="2">
    <source>
        <dbReference type="ARBA" id="ARBA00022723"/>
    </source>
</evidence>
<keyword evidence="3 4" id="KW-0378">Hydrolase</keyword>
<accession>A0A1L6TG84</accession>
<dbReference type="Proteomes" id="UP000029558">
    <property type="component" value="Chromosome"/>
</dbReference>
<proteinExistence type="inferred from homology"/>
<dbReference type="InterPro" id="IPR000994">
    <property type="entry name" value="Pept_M24"/>
</dbReference>
<dbReference type="AlphaFoldDB" id="A0A1L6TG84"/>
<dbReference type="EC" id="3.4.11.-" evidence="4"/>
<reference evidence="4 5" key="1">
    <citation type="journal article" date="2014" name="Genome Announc.">
        <title>Comparative Genome Analysis of Two Isolates of the Fish Pathogen Piscirickettsia salmonis from Different Hosts Reveals Major Differences in Virulence-Associated Secretion Systems.</title>
        <authorList>
            <person name="Bohle H."/>
            <person name="Henriquez P."/>
            <person name="Grothusen H."/>
            <person name="Navas E."/>
            <person name="Sandoval A."/>
            <person name="Bustamante F."/>
            <person name="Bustos P."/>
            <person name="Mancilla M."/>
        </authorList>
    </citation>
    <scope>NUCLEOTIDE SEQUENCE [LARGE SCALE GENOMIC DNA]</scope>
    <source>
        <strain evidence="5">B1-32597</strain>
    </source>
</reference>
<gene>
    <name evidence="4" type="ORF">KU39_231</name>
</gene>
<organism evidence="4 5">
    <name type="scientific">Piscirickettsia salmonis</name>
    <dbReference type="NCBI Taxonomy" id="1238"/>
    <lineage>
        <taxon>Bacteria</taxon>
        <taxon>Pseudomonadati</taxon>
        <taxon>Pseudomonadota</taxon>
        <taxon>Gammaproteobacteria</taxon>
        <taxon>Thiotrichales</taxon>
        <taxon>Piscirickettsiaceae</taxon>
        <taxon>Piscirickettsia</taxon>
    </lineage>
</organism>
<dbReference type="FunFam" id="3.90.230.10:FF:000009">
    <property type="entry name" value="xaa-Pro aminopeptidase 2"/>
    <property type="match status" value="1"/>
</dbReference>
<dbReference type="Pfam" id="PF01321">
    <property type="entry name" value="Creatinase_N"/>
    <property type="match status" value="1"/>
</dbReference>
<dbReference type="InterPro" id="IPR050422">
    <property type="entry name" value="X-Pro_aminopeptidase_P"/>
</dbReference>
<dbReference type="CDD" id="cd01085">
    <property type="entry name" value="APP"/>
    <property type="match status" value="1"/>
</dbReference>
<dbReference type="InterPro" id="IPR032416">
    <property type="entry name" value="Peptidase_M24_C"/>
</dbReference>
<keyword evidence="2" id="KW-0479">Metal-binding</keyword>
<dbReference type="Gene3D" id="3.90.230.10">
    <property type="entry name" value="Creatinase/methionine aminopeptidase superfamily"/>
    <property type="match status" value="1"/>
</dbReference>
<evidence type="ECO:0000313" key="4">
    <source>
        <dbReference type="EMBL" id="ALB21417.1"/>
    </source>
</evidence>
<dbReference type="InterPro" id="IPR000587">
    <property type="entry name" value="Creatinase_N"/>
</dbReference>
<dbReference type="PANTHER" id="PTHR43763">
    <property type="entry name" value="XAA-PRO AMINOPEPTIDASE 1"/>
    <property type="match status" value="1"/>
</dbReference>
<dbReference type="Pfam" id="PF16188">
    <property type="entry name" value="Peptidase_M24_C"/>
    <property type="match status" value="1"/>
</dbReference>
<dbReference type="Gene3D" id="3.40.350.10">
    <property type="entry name" value="Creatinase/prolidase N-terminal domain"/>
    <property type="match status" value="2"/>
</dbReference>
<dbReference type="InterPro" id="IPR036005">
    <property type="entry name" value="Creatinase/aminopeptidase-like"/>
</dbReference>
<evidence type="ECO:0000256" key="3">
    <source>
        <dbReference type="ARBA" id="ARBA00022801"/>
    </source>
</evidence>
<dbReference type="FunFam" id="3.40.350.10:FF:000003">
    <property type="entry name" value="Xaa-pro aminopeptidase P"/>
    <property type="match status" value="1"/>
</dbReference>
<name>A0A1L6TG84_PISSA</name>
<dbReference type="GO" id="GO:0005737">
    <property type="term" value="C:cytoplasm"/>
    <property type="evidence" value="ECO:0007669"/>
    <property type="project" value="UniProtKB-ARBA"/>
</dbReference>